<evidence type="ECO:0000313" key="6">
    <source>
        <dbReference type="EMBL" id="WWC67178.1"/>
    </source>
</evidence>
<evidence type="ECO:0000256" key="4">
    <source>
        <dbReference type="SAM" id="MobiDB-lite"/>
    </source>
</evidence>
<evidence type="ECO:0000313" key="5">
    <source>
        <dbReference type="EMBL" id="OCF52941.1"/>
    </source>
</evidence>
<dbReference type="PANTHER" id="PTHR13475:SF3">
    <property type="entry name" value="NEUGRIN"/>
    <property type="match status" value="1"/>
</dbReference>
<comment type="similarity">
    <text evidence="2">Belongs to the RRG9 family.</text>
</comment>
<reference evidence="5" key="3">
    <citation type="submission" date="2016-07" db="EMBL/GenBank/DDBJ databases">
        <title>Evolution of pathogenesis and genome organization in the Tremellales.</title>
        <authorList>
            <person name="Cuomo C."/>
            <person name="Litvintseva A."/>
            <person name="Heitman J."/>
            <person name="Chen Y."/>
            <person name="Sun S."/>
            <person name="Springer D."/>
            <person name="Dromer F."/>
            <person name="Young S."/>
            <person name="Zeng Q."/>
            <person name="Chapman S."/>
            <person name="Gujja S."/>
            <person name="Saif S."/>
            <person name="Birren B."/>
        </authorList>
    </citation>
    <scope>NUCLEOTIDE SEQUENCE</scope>
    <source>
        <strain evidence="5">CBS 10737</strain>
    </source>
</reference>
<proteinExistence type="inferred from homology"/>
<dbReference type="EMBL" id="CP144519">
    <property type="protein sequence ID" value="WWC67178.1"/>
    <property type="molecule type" value="Genomic_DNA"/>
</dbReference>
<evidence type="ECO:0000256" key="1">
    <source>
        <dbReference type="ARBA" id="ARBA00003548"/>
    </source>
</evidence>
<dbReference type="RefSeq" id="XP_019014160.1">
    <property type="nucleotide sequence ID" value="XM_019152022.1"/>
</dbReference>
<dbReference type="STRING" id="1296096.A0A1B9IBY1"/>
<gene>
    <name evidence="5" type="ORF">I206_00242</name>
    <name evidence="6" type="ORF">I206_101085</name>
</gene>
<accession>A0A1B9IBY1</accession>
<sequence length="349" mass="39812">MFIISKASSSRIPVTVPRICLTCRSFSQSTINSVKRPQKPYEAPLAKIDSYGNRIPINENIDNDKSEINRIKFLESLTERKSKSNLEKYGGIKKFGLRGKSNKSELAEIEEEEDWREKIGIKRTNDQSQYNQIRLGKKKFERANLNYLEESKRLNPSSSFRGDNNIRIKNDKSFGINRKLNDESSSSSSSSKSNLFLKSPKKNFGLSLNPRTPSNSFDNNHNIISRNQSIITKISKVDTMIQQKSKSLIEERWSPKKKLTYSAMSGLKTLHSIDSVKFSKEFLSKKFGISREAVNRILKSKYRDSGQINILESQIQEGNNLKGTKWDRDPSTSENVSPVPAILRAYGKE</sequence>
<dbReference type="InterPro" id="IPR010487">
    <property type="entry name" value="NGRN/Rrg9"/>
</dbReference>
<organism evidence="5">
    <name type="scientific">Kwoniella pini CBS 10737</name>
    <dbReference type="NCBI Taxonomy" id="1296096"/>
    <lineage>
        <taxon>Eukaryota</taxon>
        <taxon>Fungi</taxon>
        <taxon>Dikarya</taxon>
        <taxon>Basidiomycota</taxon>
        <taxon>Agaricomycotina</taxon>
        <taxon>Tremellomycetes</taxon>
        <taxon>Tremellales</taxon>
        <taxon>Cryptococcaceae</taxon>
        <taxon>Kwoniella</taxon>
    </lineage>
</organism>
<comment type="function">
    <text evidence="1">Required for respiratory activity and maintenance and expression of the mitochondrial genome.</text>
</comment>
<dbReference type="KEGG" id="kpin:30168611"/>
<reference evidence="6" key="4">
    <citation type="submission" date="2024-02" db="EMBL/GenBank/DDBJ databases">
        <title>Comparative genomics of Cryptococcus and Kwoniella reveals pathogenesis evolution and contrasting modes of karyotype evolution via chromosome fusion or intercentromeric recombination.</title>
        <authorList>
            <person name="Coelho M.A."/>
            <person name="David-Palma M."/>
            <person name="Shea T."/>
            <person name="Bowers K."/>
            <person name="McGinley-Smith S."/>
            <person name="Mohammad A.W."/>
            <person name="Gnirke A."/>
            <person name="Yurkov A.M."/>
            <person name="Nowrousian M."/>
            <person name="Sun S."/>
            <person name="Cuomo C.A."/>
            <person name="Heitman J."/>
        </authorList>
    </citation>
    <scope>NUCLEOTIDE SEQUENCE</scope>
    <source>
        <strain evidence="6">CBS 10737</strain>
    </source>
</reference>
<evidence type="ECO:0000256" key="3">
    <source>
        <dbReference type="ARBA" id="ARBA00013566"/>
    </source>
</evidence>
<dbReference type="GeneID" id="30168611"/>
<reference evidence="5" key="1">
    <citation type="submission" date="2013-07" db="EMBL/GenBank/DDBJ databases">
        <title>The Genome Sequence of Cryptococcus pinus CBS10737.</title>
        <authorList>
            <consortium name="The Broad Institute Genome Sequencing Platform"/>
            <person name="Cuomo C."/>
            <person name="Litvintseva A."/>
            <person name="Chen Y."/>
            <person name="Heitman J."/>
            <person name="Sun S."/>
            <person name="Springer D."/>
            <person name="Dromer F."/>
            <person name="Young S.K."/>
            <person name="Zeng Q."/>
            <person name="Gargeya S."/>
            <person name="Fitzgerald M."/>
            <person name="Abouelleil A."/>
            <person name="Alvarado L."/>
            <person name="Berlin A.M."/>
            <person name="Chapman S.B."/>
            <person name="Dewar J."/>
            <person name="Goldberg J."/>
            <person name="Griggs A."/>
            <person name="Gujja S."/>
            <person name="Hansen M."/>
            <person name="Howarth C."/>
            <person name="Imamovic A."/>
            <person name="Larimer J."/>
            <person name="McCowan C."/>
            <person name="Murphy C."/>
            <person name="Pearson M."/>
            <person name="Priest M."/>
            <person name="Roberts A."/>
            <person name="Saif S."/>
            <person name="Shea T."/>
            <person name="Sykes S."/>
            <person name="Wortman J."/>
            <person name="Nusbaum C."/>
            <person name="Birren B."/>
        </authorList>
    </citation>
    <scope>NUCLEOTIDE SEQUENCE [LARGE SCALE GENOMIC DNA]</scope>
    <source>
        <strain evidence="5">CBS 10737</strain>
    </source>
</reference>
<name>A0A1B9IBY1_9TREE</name>
<evidence type="ECO:0000313" key="7">
    <source>
        <dbReference type="Proteomes" id="UP000094020"/>
    </source>
</evidence>
<dbReference type="OrthoDB" id="5578174at2759"/>
<dbReference type="PANTHER" id="PTHR13475">
    <property type="entry name" value="NEUGRIN"/>
    <property type="match status" value="1"/>
</dbReference>
<feature type="region of interest" description="Disordered" evidence="4">
    <location>
        <begin position="177"/>
        <end position="196"/>
    </location>
</feature>
<reference evidence="6" key="2">
    <citation type="submission" date="2013-07" db="EMBL/GenBank/DDBJ databases">
        <authorList>
            <consortium name="The Broad Institute Genome Sequencing Platform"/>
            <person name="Cuomo C."/>
            <person name="Litvintseva A."/>
            <person name="Chen Y."/>
            <person name="Heitman J."/>
            <person name="Sun S."/>
            <person name="Springer D."/>
            <person name="Dromer F."/>
            <person name="Young S.K."/>
            <person name="Zeng Q."/>
            <person name="Gargeya S."/>
            <person name="Fitzgerald M."/>
            <person name="Abouelleil A."/>
            <person name="Alvarado L."/>
            <person name="Berlin A.M."/>
            <person name="Chapman S.B."/>
            <person name="Dewar J."/>
            <person name="Goldberg J."/>
            <person name="Griggs A."/>
            <person name="Gujja S."/>
            <person name="Hansen M."/>
            <person name="Howarth C."/>
            <person name="Imamovic A."/>
            <person name="Larimer J."/>
            <person name="McCowan C."/>
            <person name="Murphy C."/>
            <person name="Pearson M."/>
            <person name="Priest M."/>
            <person name="Roberts A."/>
            <person name="Saif S."/>
            <person name="Shea T."/>
            <person name="Sykes S."/>
            <person name="Wortman J."/>
            <person name="Nusbaum C."/>
            <person name="Birren B."/>
        </authorList>
    </citation>
    <scope>NUCLEOTIDE SEQUENCE</scope>
    <source>
        <strain evidence="6">CBS 10737</strain>
    </source>
</reference>
<keyword evidence="7" id="KW-1185">Reference proteome</keyword>
<dbReference type="EMBL" id="KI894007">
    <property type="protein sequence ID" value="OCF52941.1"/>
    <property type="molecule type" value="Genomic_DNA"/>
</dbReference>
<feature type="compositionally biased region" description="Low complexity" evidence="4">
    <location>
        <begin position="183"/>
        <end position="196"/>
    </location>
</feature>
<evidence type="ECO:0000256" key="2">
    <source>
        <dbReference type="ARBA" id="ARBA00010895"/>
    </source>
</evidence>
<dbReference type="Proteomes" id="UP000094020">
    <property type="component" value="Chromosome 1"/>
</dbReference>
<protein>
    <recommendedName>
        <fullName evidence="3">Required for respiratory growth protein 9, mitochondrial</fullName>
    </recommendedName>
</protein>
<dbReference type="GO" id="GO:0005634">
    <property type="term" value="C:nucleus"/>
    <property type="evidence" value="ECO:0007669"/>
    <property type="project" value="TreeGrafter"/>
</dbReference>
<dbReference type="AlphaFoldDB" id="A0A1B9IBY1"/>